<sequence length="319" mass="36887">MPAMGIWKDAIQTKLKRKRYEHRDHADVQHYQSKYSRYGSGRPVKKMTGEVAQRNRQKQILLMNYDDDTLNNIQMKANQLRDDPDIDINARVQLWKETINVRRQNIRERPTSEIVEEFPGYADPILIFEEVKMTMGVDLRAVVRQQILILLEKMVTTPAFITDSPPIQLIRAPSTPYPTLVIINDRINVYVDFLPIVSTTSPDDGLALLFAMYSIFELNFSKHSRAIRLLYAVFFGDKRWLSNTIRDVIQEKKINIYMEKNRITSNNTNLISNNSPTNNINSQCSLQDKLNPSCISTIEDKNNSTGDNSNIDTVIIYNE</sequence>
<comment type="caution">
    <text evidence="1">The sequence shown here is derived from an EMBL/GenBank/DDBJ whole genome shotgun (WGS) entry which is preliminary data.</text>
</comment>
<reference evidence="1" key="1">
    <citation type="submission" date="2021-02" db="EMBL/GenBank/DDBJ databases">
        <authorList>
            <person name="Nowell W R."/>
        </authorList>
    </citation>
    <scope>NUCLEOTIDE SEQUENCE</scope>
</reference>
<proteinExistence type="predicted"/>
<dbReference type="AlphaFoldDB" id="A0A815HUA4"/>
<protein>
    <submittedName>
        <fullName evidence="1">Uncharacterized protein</fullName>
    </submittedName>
</protein>
<dbReference type="EMBL" id="CAJNOT010002982">
    <property type="protein sequence ID" value="CAF1356753.1"/>
    <property type="molecule type" value="Genomic_DNA"/>
</dbReference>
<evidence type="ECO:0000313" key="1">
    <source>
        <dbReference type="EMBL" id="CAF1356753.1"/>
    </source>
</evidence>
<dbReference type="Proteomes" id="UP000663864">
    <property type="component" value="Unassembled WGS sequence"/>
</dbReference>
<evidence type="ECO:0000313" key="2">
    <source>
        <dbReference type="Proteomes" id="UP000663864"/>
    </source>
</evidence>
<accession>A0A815HUA4</accession>
<gene>
    <name evidence="1" type="ORF">ZHD862_LOCUS30857</name>
</gene>
<organism evidence="1 2">
    <name type="scientific">Rotaria sordida</name>
    <dbReference type="NCBI Taxonomy" id="392033"/>
    <lineage>
        <taxon>Eukaryota</taxon>
        <taxon>Metazoa</taxon>
        <taxon>Spiralia</taxon>
        <taxon>Gnathifera</taxon>
        <taxon>Rotifera</taxon>
        <taxon>Eurotatoria</taxon>
        <taxon>Bdelloidea</taxon>
        <taxon>Philodinida</taxon>
        <taxon>Philodinidae</taxon>
        <taxon>Rotaria</taxon>
    </lineage>
</organism>
<name>A0A815HUA4_9BILA</name>